<name>A0A7Z1AF70_9GAMM</name>
<gene>
    <name evidence="1" type="ORF">CODIS_22790</name>
</gene>
<protein>
    <submittedName>
        <fullName evidence="1">Uncharacterized protein</fullName>
    </submittedName>
</protein>
<reference evidence="1 2" key="1">
    <citation type="submission" date="2016-06" db="EMBL/GenBank/DDBJ databases">
        <title>Genome sequence of endosymbiont of Candidatus Endolucinida thiodiazotropha.</title>
        <authorList>
            <person name="Poehlein A."/>
            <person name="Koenig S."/>
            <person name="Heiden S.E."/>
            <person name="Thuermer A."/>
            <person name="Voget S."/>
            <person name="Daniel R."/>
            <person name="Markert S."/>
            <person name="Gros O."/>
            <person name="Schweder T."/>
        </authorList>
    </citation>
    <scope>NUCLEOTIDE SEQUENCE [LARGE SCALE GENOMIC DNA]</scope>
    <source>
        <strain evidence="1 2">COS</strain>
    </source>
</reference>
<proteinExistence type="predicted"/>
<comment type="caution">
    <text evidence="1">The sequence shown here is derived from an EMBL/GenBank/DDBJ whole genome shotgun (WGS) entry which is preliminary data.</text>
</comment>
<dbReference type="Proteomes" id="UP000094769">
    <property type="component" value="Unassembled WGS sequence"/>
</dbReference>
<sequence length="29" mass="3427">MPRPYGLLFEEAVTDQLDLETMNLTYPIR</sequence>
<evidence type="ECO:0000313" key="1">
    <source>
        <dbReference type="EMBL" id="ODJ87567.1"/>
    </source>
</evidence>
<accession>A0A7Z1AF70</accession>
<dbReference type="EMBL" id="MARB01000011">
    <property type="protein sequence ID" value="ODJ87567.1"/>
    <property type="molecule type" value="Genomic_DNA"/>
</dbReference>
<dbReference type="AlphaFoldDB" id="A0A7Z1AF70"/>
<organism evidence="1 2">
    <name type="scientific">Candidatus Thiodiazotropha endolucinida</name>
    <dbReference type="NCBI Taxonomy" id="1655433"/>
    <lineage>
        <taxon>Bacteria</taxon>
        <taxon>Pseudomonadati</taxon>
        <taxon>Pseudomonadota</taxon>
        <taxon>Gammaproteobacteria</taxon>
        <taxon>Chromatiales</taxon>
        <taxon>Sedimenticolaceae</taxon>
        <taxon>Candidatus Thiodiazotropha</taxon>
    </lineage>
</organism>
<keyword evidence="2" id="KW-1185">Reference proteome</keyword>
<evidence type="ECO:0000313" key="2">
    <source>
        <dbReference type="Proteomes" id="UP000094769"/>
    </source>
</evidence>